<accession>A0ABM4DNM7</accession>
<evidence type="ECO:0000313" key="1">
    <source>
        <dbReference type="Proteomes" id="UP001652625"/>
    </source>
</evidence>
<organism evidence="1 2">
    <name type="scientific">Hydra vulgaris</name>
    <name type="common">Hydra</name>
    <name type="synonym">Hydra attenuata</name>
    <dbReference type="NCBI Taxonomy" id="6087"/>
    <lineage>
        <taxon>Eukaryota</taxon>
        <taxon>Metazoa</taxon>
        <taxon>Cnidaria</taxon>
        <taxon>Hydrozoa</taxon>
        <taxon>Hydroidolina</taxon>
        <taxon>Anthoathecata</taxon>
        <taxon>Aplanulata</taxon>
        <taxon>Hydridae</taxon>
        <taxon>Hydra</taxon>
    </lineage>
</organism>
<dbReference type="Proteomes" id="UP001652625">
    <property type="component" value="Chromosome 15"/>
</dbReference>
<evidence type="ECO:0000313" key="2">
    <source>
        <dbReference type="RefSeq" id="XP_065676183.1"/>
    </source>
</evidence>
<reference evidence="2" key="1">
    <citation type="submission" date="2025-08" db="UniProtKB">
        <authorList>
            <consortium name="RefSeq"/>
        </authorList>
    </citation>
    <scope>IDENTIFICATION</scope>
</reference>
<proteinExistence type="predicted"/>
<name>A0ABM4DNM7_HYDVU</name>
<gene>
    <name evidence="2" type="primary">LOC136072054</name>
</gene>
<dbReference type="GeneID" id="136072054"/>
<sequence length="130" mass="14808">MKLSNKMIDVEHLEVSSNSMTSAKIILIDPKKKIIQSDYSISSLSLLSIDSRTFKSFHKDKKVTELNKLEKSWFSAAAECDILKLKQYYGNDKDLLNKKDIFTGLLCIGLPRKEILICFCGFLNKKLTSI</sequence>
<dbReference type="RefSeq" id="XP_065676183.1">
    <property type="nucleotide sequence ID" value="XM_065820111.1"/>
</dbReference>
<protein>
    <submittedName>
        <fullName evidence="2">Uncharacterized protein LOC136072054 isoform X1</fullName>
    </submittedName>
</protein>
<keyword evidence="1" id="KW-1185">Reference proteome</keyword>